<keyword evidence="2" id="KW-1185">Reference proteome</keyword>
<evidence type="ECO:0000313" key="1">
    <source>
        <dbReference type="EMBL" id="RNA02766.1"/>
    </source>
</evidence>
<accession>A0A3M7PUE2</accession>
<evidence type="ECO:0000313" key="2">
    <source>
        <dbReference type="Proteomes" id="UP000276133"/>
    </source>
</evidence>
<organism evidence="1 2">
    <name type="scientific">Brachionus plicatilis</name>
    <name type="common">Marine rotifer</name>
    <name type="synonym">Brachionus muelleri</name>
    <dbReference type="NCBI Taxonomy" id="10195"/>
    <lineage>
        <taxon>Eukaryota</taxon>
        <taxon>Metazoa</taxon>
        <taxon>Spiralia</taxon>
        <taxon>Gnathifera</taxon>
        <taxon>Rotifera</taxon>
        <taxon>Eurotatoria</taxon>
        <taxon>Monogononta</taxon>
        <taxon>Pseudotrocha</taxon>
        <taxon>Ploima</taxon>
        <taxon>Brachionidae</taxon>
        <taxon>Brachionus</taxon>
    </lineage>
</organism>
<sequence>MLPFSTIVTCHYSRIPNYSDMSLKSSNYKSILKASKNFDPKNINYVLLQSLEYVLMNLTDKHQNKFRYRNQQIFNKINSLMDCKIRQRLFFLSICVTQEKIHYLIILQAFHKNFL</sequence>
<comment type="caution">
    <text evidence="1">The sequence shown here is derived from an EMBL/GenBank/DDBJ whole genome shotgun (WGS) entry which is preliminary data.</text>
</comment>
<gene>
    <name evidence="1" type="ORF">BpHYR1_007343</name>
</gene>
<protein>
    <submittedName>
        <fullName evidence="1">Uncharacterized protein</fullName>
    </submittedName>
</protein>
<dbReference type="EMBL" id="REGN01008761">
    <property type="protein sequence ID" value="RNA02766.1"/>
    <property type="molecule type" value="Genomic_DNA"/>
</dbReference>
<reference evidence="1 2" key="1">
    <citation type="journal article" date="2018" name="Sci. Rep.">
        <title>Genomic signatures of local adaptation to the degree of environmental predictability in rotifers.</title>
        <authorList>
            <person name="Franch-Gras L."/>
            <person name="Hahn C."/>
            <person name="Garcia-Roger E.M."/>
            <person name="Carmona M.J."/>
            <person name="Serra M."/>
            <person name="Gomez A."/>
        </authorList>
    </citation>
    <scope>NUCLEOTIDE SEQUENCE [LARGE SCALE GENOMIC DNA]</scope>
    <source>
        <strain evidence="1">HYR1</strain>
    </source>
</reference>
<proteinExistence type="predicted"/>
<dbReference type="AlphaFoldDB" id="A0A3M7PUE2"/>
<dbReference type="Proteomes" id="UP000276133">
    <property type="component" value="Unassembled WGS sequence"/>
</dbReference>
<name>A0A3M7PUE2_BRAPC</name>